<evidence type="ECO:0000313" key="2">
    <source>
        <dbReference type="EMBL" id="MFD2874048.1"/>
    </source>
</evidence>
<evidence type="ECO:0008006" key="4">
    <source>
        <dbReference type="Google" id="ProtNLM"/>
    </source>
</evidence>
<gene>
    <name evidence="2" type="ORF">ACFS5N_16315</name>
</gene>
<proteinExistence type="predicted"/>
<dbReference type="EMBL" id="JBHUPD010000003">
    <property type="protein sequence ID" value="MFD2874048.1"/>
    <property type="molecule type" value="Genomic_DNA"/>
</dbReference>
<organism evidence="2 3">
    <name type="scientific">Mucilaginibacter ximonensis</name>
    <dbReference type="NCBI Taxonomy" id="538021"/>
    <lineage>
        <taxon>Bacteria</taxon>
        <taxon>Pseudomonadati</taxon>
        <taxon>Bacteroidota</taxon>
        <taxon>Sphingobacteriia</taxon>
        <taxon>Sphingobacteriales</taxon>
        <taxon>Sphingobacteriaceae</taxon>
        <taxon>Mucilaginibacter</taxon>
    </lineage>
</organism>
<comment type="caution">
    <text evidence="2">The sequence shown here is derived from an EMBL/GenBank/DDBJ whole genome shotgun (WGS) entry which is preliminary data.</text>
</comment>
<evidence type="ECO:0000313" key="3">
    <source>
        <dbReference type="Proteomes" id="UP001597557"/>
    </source>
</evidence>
<sequence>MDTPAAATQTDDTNMAFLTKEDLRSAIREYQLDAITDNDDTIVQMAIDAAIEQAKSMLTPNDMKIWDDGRPHYDVDAIFTQENADRNALMLANTKTVALWHLIQLCNTGLNYDDAKDRYDRAIKYLKDLGAGIVNSGTLPKITADPPPDQQPFYSGSRAKFSHDY</sequence>
<name>A0ABW5YFB3_9SPHI</name>
<feature type="region of interest" description="Disordered" evidence="1">
    <location>
        <begin position="141"/>
        <end position="165"/>
    </location>
</feature>
<dbReference type="Proteomes" id="UP001597557">
    <property type="component" value="Unassembled WGS sequence"/>
</dbReference>
<keyword evidence="3" id="KW-1185">Reference proteome</keyword>
<protein>
    <recommendedName>
        <fullName evidence="4">DUF1320 domain-containing protein</fullName>
    </recommendedName>
</protein>
<reference evidence="3" key="1">
    <citation type="journal article" date="2019" name="Int. J. Syst. Evol. Microbiol.">
        <title>The Global Catalogue of Microorganisms (GCM) 10K type strain sequencing project: providing services to taxonomists for standard genome sequencing and annotation.</title>
        <authorList>
            <consortium name="The Broad Institute Genomics Platform"/>
            <consortium name="The Broad Institute Genome Sequencing Center for Infectious Disease"/>
            <person name="Wu L."/>
            <person name="Ma J."/>
        </authorList>
    </citation>
    <scope>NUCLEOTIDE SEQUENCE [LARGE SCALE GENOMIC DNA]</scope>
    <source>
        <strain evidence="3">KCTC 22437</strain>
    </source>
</reference>
<dbReference type="RefSeq" id="WP_377187959.1">
    <property type="nucleotide sequence ID" value="NZ_JBHUPD010000003.1"/>
</dbReference>
<evidence type="ECO:0000256" key="1">
    <source>
        <dbReference type="SAM" id="MobiDB-lite"/>
    </source>
</evidence>
<accession>A0ABW5YFB3</accession>